<evidence type="ECO:0000313" key="2">
    <source>
        <dbReference type="Proteomes" id="UP000000449"/>
    </source>
</evidence>
<organism evidence="1 2">
    <name type="scientific">Streptococcus uberis (strain ATCC BAA-854 / 0140J)</name>
    <dbReference type="NCBI Taxonomy" id="218495"/>
    <lineage>
        <taxon>Bacteria</taxon>
        <taxon>Bacillati</taxon>
        <taxon>Bacillota</taxon>
        <taxon>Bacilli</taxon>
        <taxon>Lactobacillales</taxon>
        <taxon>Streptococcaceae</taxon>
        <taxon>Streptococcus</taxon>
    </lineage>
</organism>
<sequence>MKTLNLTGERFGRLTVIKKTDKRAANNEFVYICRCDCGKIIESYTSLLRQGRTRSCGCLHRDTRMKDLSVLNAHKKIIDGVQMDMFENRHNKNNTTGYKGVYKHHKGYIARICVKGVHHRGVTRETIEEAYEDRLALERKYLPKT</sequence>
<name>B9DSE1_STRU0</name>
<evidence type="ECO:0000313" key="1">
    <source>
        <dbReference type="EMBL" id="CAR42391.1"/>
    </source>
</evidence>
<keyword evidence="2" id="KW-1185">Reference proteome</keyword>
<protein>
    <recommendedName>
        <fullName evidence="3">AP2 domain-containing protein</fullName>
    </recommendedName>
</protein>
<accession>B9DSE1</accession>
<dbReference type="AlphaFoldDB" id="B9DSE1"/>
<dbReference type="Proteomes" id="UP000000449">
    <property type="component" value="Chromosome"/>
</dbReference>
<proteinExistence type="predicted"/>
<dbReference type="EMBL" id="AM946015">
    <property type="protein sequence ID" value="CAR42391.1"/>
    <property type="molecule type" value="Genomic_DNA"/>
</dbReference>
<dbReference type="STRING" id="218495.SUB1083"/>
<evidence type="ECO:0008006" key="3">
    <source>
        <dbReference type="Google" id="ProtNLM"/>
    </source>
</evidence>
<dbReference type="KEGG" id="sub:SUB1083"/>
<dbReference type="HOGENOM" id="CLU_074053_2_0_9"/>
<gene>
    <name evidence="1" type="ordered locus">SUB1083</name>
</gene>
<reference evidence="2" key="1">
    <citation type="journal article" date="2009" name="BMC Genomics">
        <title>Evidence for niche adaptation in the genome of the bovine pathogen Streptococcus uberis.</title>
        <authorList>
            <person name="Ward P.N."/>
            <person name="Holden M.T.G."/>
            <person name="Leigh J.A."/>
            <person name="Lennard N."/>
            <person name="Bignell A."/>
            <person name="Barron A."/>
            <person name="Clark L."/>
            <person name="Quail M.A."/>
            <person name="Woodward J."/>
            <person name="Barrell B.G."/>
            <person name="Egan S.A."/>
            <person name="Field T.R."/>
            <person name="Maskell D."/>
            <person name="Kehoe M."/>
            <person name="Dowson C.G."/>
            <person name="Chanter N."/>
            <person name="Whatmore A.M."/>
            <person name="Bentley S.D."/>
            <person name="Parkhill J."/>
        </authorList>
    </citation>
    <scope>NUCLEOTIDE SEQUENCE [LARGE SCALE GENOMIC DNA]</scope>
    <source>
        <strain evidence="2">ATCC BAA-854 / 0140J</strain>
    </source>
</reference>